<protein>
    <recommendedName>
        <fullName evidence="1">PilZ domain-containing protein</fullName>
    </recommendedName>
</protein>
<dbReference type="GO" id="GO:0035438">
    <property type="term" value="F:cyclic-di-GMP binding"/>
    <property type="evidence" value="ECO:0007669"/>
    <property type="project" value="InterPro"/>
</dbReference>
<evidence type="ECO:0000313" key="2">
    <source>
        <dbReference type="EMBL" id="VAW46715.1"/>
    </source>
</evidence>
<feature type="domain" description="PilZ" evidence="1">
    <location>
        <begin position="201"/>
        <end position="290"/>
    </location>
</feature>
<organism evidence="2">
    <name type="scientific">hydrothermal vent metagenome</name>
    <dbReference type="NCBI Taxonomy" id="652676"/>
    <lineage>
        <taxon>unclassified sequences</taxon>
        <taxon>metagenomes</taxon>
        <taxon>ecological metagenomes</taxon>
    </lineage>
</organism>
<dbReference type="EMBL" id="UOFC01000112">
    <property type="protein sequence ID" value="VAW46715.1"/>
    <property type="molecule type" value="Genomic_DNA"/>
</dbReference>
<evidence type="ECO:0000259" key="1">
    <source>
        <dbReference type="Pfam" id="PF07238"/>
    </source>
</evidence>
<dbReference type="InterPro" id="IPR009875">
    <property type="entry name" value="PilZ_domain"/>
</dbReference>
<name>A0A3B0VSV6_9ZZZZ</name>
<reference evidence="2" key="1">
    <citation type="submission" date="2018-06" db="EMBL/GenBank/DDBJ databases">
        <authorList>
            <person name="Zhirakovskaya E."/>
        </authorList>
    </citation>
    <scope>NUCLEOTIDE SEQUENCE</scope>
</reference>
<accession>A0A3B0VSV6</accession>
<gene>
    <name evidence="2" type="ORF">MNBD_GAMMA03-587</name>
</gene>
<dbReference type="AlphaFoldDB" id="A0A3B0VSV6"/>
<sequence length="313" mass="36322">MMSSRRFFRYDVVLPMHMELVDRYGKQLSSERYHLINHEEEARRQEINELLEVLFKQVSQVSVAALNVFKLLNDRLNFMWWILDFIMESEDTSAQLDYKLRQKKDAESIRPTSKKSSDIAPLILGLYDAIEDYITELNTVMKNSVRDKVFSYQGLSQMRFDDKRYVTNLNELADSGVLPANILRLIVEKINLQAAVLEKLKIAYRKTSSPEEWKHYQINLSPTGCSFLTNDEYSLFSSMDVYMDIQGHTVLCRGKVVAQELVENALLASRVSIEFELLTGEQEQEITRFLQHNELKDSMTQIPVPYVAPLNAS</sequence>
<proteinExistence type="predicted"/>
<dbReference type="Pfam" id="PF07238">
    <property type="entry name" value="PilZ"/>
    <property type="match status" value="1"/>
</dbReference>